<reference evidence="4 5" key="1">
    <citation type="submission" date="2015-11" db="EMBL/GenBank/DDBJ databases">
        <title>Genomic analysis of 38 Legionella species identifies large and diverse effector repertoires.</title>
        <authorList>
            <person name="Burstein D."/>
            <person name="Amaro F."/>
            <person name="Zusman T."/>
            <person name="Lifshitz Z."/>
            <person name="Cohen O."/>
            <person name="Gilbert J.A."/>
            <person name="Pupko T."/>
            <person name="Shuman H.A."/>
            <person name="Segal G."/>
        </authorList>
    </citation>
    <scope>NUCLEOTIDE SEQUENCE [LARGE SCALE GENOMIC DNA]</scope>
    <source>
        <strain evidence="4 5">ATCC 49655</strain>
    </source>
</reference>
<dbReference type="Pfam" id="PF08541">
    <property type="entry name" value="ACP_syn_III_C"/>
    <property type="match status" value="1"/>
</dbReference>
<dbReference type="GO" id="GO:0044550">
    <property type="term" value="P:secondary metabolite biosynthetic process"/>
    <property type="evidence" value="ECO:0007669"/>
    <property type="project" value="TreeGrafter"/>
</dbReference>
<dbReference type="Gene3D" id="3.40.47.10">
    <property type="match status" value="2"/>
</dbReference>
<name>A0A0W0YSR4_9GAMM</name>
<dbReference type="EMBL" id="LNYW01000046">
    <property type="protein sequence ID" value="KTD59937.1"/>
    <property type="molecule type" value="Genomic_DNA"/>
</dbReference>
<dbReference type="OrthoDB" id="2514738at2"/>
<dbReference type="CDD" id="cd00827">
    <property type="entry name" value="init_cond_enzymes"/>
    <property type="match status" value="1"/>
</dbReference>
<dbReference type="NCBIfam" id="NF005293">
    <property type="entry name" value="PRK06816.1"/>
    <property type="match status" value="1"/>
</dbReference>
<dbReference type="EC" id="2.3.1.41" evidence="4"/>
<dbReference type="eggNOG" id="COG0332">
    <property type="taxonomic scope" value="Bacteria"/>
</dbReference>
<accession>A0A0W0YSR4</accession>
<dbReference type="PANTHER" id="PTHR34069">
    <property type="entry name" value="3-OXOACYL-[ACYL-CARRIER-PROTEIN] SYNTHASE 3"/>
    <property type="match status" value="1"/>
</dbReference>
<keyword evidence="2 4" id="KW-0012">Acyltransferase</keyword>
<dbReference type="InterPro" id="IPR016039">
    <property type="entry name" value="Thiolase-like"/>
</dbReference>
<keyword evidence="1 4" id="KW-0808">Transferase</keyword>
<feature type="domain" description="Beta-ketoacyl-[acyl-carrier-protein] synthase III C-terminal" evidence="3">
    <location>
        <begin position="282"/>
        <end position="360"/>
    </location>
</feature>
<comment type="caution">
    <text evidence="4">The sequence shown here is derived from an EMBL/GenBank/DDBJ whole genome shotgun (WGS) entry which is preliminary data.</text>
</comment>
<organism evidence="4 5">
    <name type="scientific">Legionella shakespearei DSM 23087</name>
    <dbReference type="NCBI Taxonomy" id="1122169"/>
    <lineage>
        <taxon>Bacteria</taxon>
        <taxon>Pseudomonadati</taxon>
        <taxon>Pseudomonadota</taxon>
        <taxon>Gammaproteobacteria</taxon>
        <taxon>Legionellales</taxon>
        <taxon>Legionellaceae</taxon>
        <taxon>Legionella</taxon>
    </lineage>
</organism>
<dbReference type="Proteomes" id="UP000054600">
    <property type="component" value="Unassembled WGS sequence"/>
</dbReference>
<dbReference type="GO" id="GO:0004315">
    <property type="term" value="F:3-oxoacyl-[acyl-carrier-protein] synthase activity"/>
    <property type="evidence" value="ECO:0007669"/>
    <property type="project" value="UniProtKB-EC"/>
</dbReference>
<dbReference type="InterPro" id="IPR013747">
    <property type="entry name" value="ACP_syn_III_C"/>
</dbReference>
<keyword evidence="5" id="KW-1185">Reference proteome</keyword>
<dbReference type="AlphaFoldDB" id="A0A0W0YSR4"/>
<evidence type="ECO:0000313" key="4">
    <source>
        <dbReference type="EMBL" id="KTD59937.1"/>
    </source>
</evidence>
<protein>
    <submittedName>
        <fullName evidence="4">3-oxoacyl-ACP synthase</fullName>
        <ecNumber evidence="4">2.3.1.41</ecNumber>
    </submittedName>
</protein>
<evidence type="ECO:0000259" key="3">
    <source>
        <dbReference type="Pfam" id="PF08541"/>
    </source>
</evidence>
<proteinExistence type="predicted"/>
<gene>
    <name evidence="4" type="primary">fabH_4</name>
    <name evidence="4" type="ORF">Lsha_1687</name>
</gene>
<dbReference type="RefSeq" id="WP_018575949.1">
    <property type="nucleotide sequence ID" value="NZ_KB892382.1"/>
</dbReference>
<evidence type="ECO:0000313" key="5">
    <source>
        <dbReference type="Proteomes" id="UP000054600"/>
    </source>
</evidence>
<sequence>MLSSAFITKTAHFLPNKVVNNDEMENYLGKIGDKGSRAKSIVLRNNKIKQRHYALNERGQITHTNAQMALEAINLLVDDTFNLSLLELLASGTSTPDYMIPSHGMQVHSLLKDSSSISVYSTSGVCCSSMHALEVAYLALLQNKVSNAIATGSELVSPILRSDFFEIEYKKLHELDNNALLAFEKDFLRFMLSDGAGAFLLRNKPVKGLNLEIEWIESVSYANQFPPCMYEGCIRTDDGKLISWKEMTPEQWVENTVFSVKQDTRILENIIPKGAEFFKYCLEKNKLCIQDINYFLPHISSMYFYDKLIQEFKINDMDLPENRYYTSLTETGNVGSASIYITLDRFLKDRELNEGERIILGVPESAQFQYSMACLKVVYA</sequence>
<dbReference type="PANTHER" id="PTHR34069:SF2">
    <property type="entry name" value="BETA-KETOACYL-[ACYL-CARRIER-PROTEIN] SYNTHASE III"/>
    <property type="match status" value="1"/>
</dbReference>
<dbReference type="PATRIC" id="fig|1122169.6.peg.1939"/>
<dbReference type="STRING" id="1122169.Lsha_1687"/>
<evidence type="ECO:0000256" key="1">
    <source>
        <dbReference type="ARBA" id="ARBA00022679"/>
    </source>
</evidence>
<dbReference type="SUPFAM" id="SSF53901">
    <property type="entry name" value="Thiolase-like"/>
    <property type="match status" value="2"/>
</dbReference>
<evidence type="ECO:0000256" key="2">
    <source>
        <dbReference type="ARBA" id="ARBA00023315"/>
    </source>
</evidence>